<keyword evidence="1" id="KW-0732">Signal</keyword>
<evidence type="ECO:0000313" key="2">
    <source>
        <dbReference type="EMBL" id="ACT52888.1"/>
    </source>
</evidence>
<feature type="non-terminal residue" evidence="2">
    <location>
        <position position="1"/>
    </location>
</feature>
<feature type="chain" id="PRO_5002976516" evidence="1">
    <location>
        <begin position="21"/>
        <end position="105"/>
    </location>
</feature>
<dbReference type="EMBL" id="GQ141685">
    <property type="protein sequence ID" value="ACT52888.1"/>
    <property type="molecule type" value="mRNA"/>
</dbReference>
<feature type="signal peptide" evidence="1">
    <location>
        <begin position="1"/>
        <end position="20"/>
    </location>
</feature>
<sequence length="105" mass="12279">RRSIGIILAWLFAPLLEMKTSVVTEEYVKDLHSWRSVPTMAPCRDPLVCHSSLYIVRLQIALECDCNPKEYRMMMIMCGPKLDLAKLQASRWNSKKRLQVDRVER</sequence>
<proteinExistence type="evidence at transcript level"/>
<feature type="non-terminal residue" evidence="2">
    <location>
        <position position="105"/>
    </location>
</feature>
<accession>C7DK34</accession>
<protein>
    <submittedName>
        <fullName evidence="2">Chaperonin beta subunit</fullName>
    </submittedName>
</protein>
<dbReference type="AlphaFoldDB" id="C7DK34"/>
<name>C7DK34_9APHY</name>
<reference evidence="2" key="1">
    <citation type="submission" date="2009-05" db="EMBL/GenBank/DDBJ databases">
        <title>Characterization of Differentially Expressed Genes Related to Laccase Biosynthesis of White-Rot Fungus TR16.</title>
        <authorList>
            <person name="Chen Q.-T."/>
            <person name="Guo L.-Q."/>
            <person name="Lin J.-F."/>
        </authorList>
    </citation>
    <scope>NUCLEOTIDE SEQUENCE</scope>
    <source>
        <strain evidence="2">TR16</strain>
    </source>
</reference>
<evidence type="ECO:0000256" key="1">
    <source>
        <dbReference type="SAM" id="SignalP"/>
    </source>
</evidence>
<organism evidence="2">
    <name type="scientific">Polyporus grammocephalus</name>
    <dbReference type="NCBI Taxonomy" id="196234"/>
    <lineage>
        <taxon>Eukaryota</taxon>
        <taxon>Fungi</taxon>
        <taxon>Dikarya</taxon>
        <taxon>Basidiomycota</taxon>
        <taxon>Agaricomycotina</taxon>
        <taxon>Agaricomycetes</taxon>
        <taxon>Polyporales</taxon>
        <taxon>Polyporaceae</taxon>
        <taxon>Polyporus</taxon>
    </lineage>
</organism>